<accession>A0A2R6AG87</accession>
<name>A0A2R6AG87_9ARCH</name>
<keyword evidence="1" id="KW-1133">Transmembrane helix</keyword>
<proteinExistence type="predicted"/>
<evidence type="ECO:0000256" key="1">
    <source>
        <dbReference type="SAM" id="Phobius"/>
    </source>
</evidence>
<dbReference type="Proteomes" id="UP000240569">
    <property type="component" value="Unassembled WGS sequence"/>
</dbReference>
<evidence type="ECO:0000313" key="3">
    <source>
        <dbReference type="Proteomes" id="UP000240569"/>
    </source>
</evidence>
<keyword evidence="1" id="KW-0812">Transmembrane</keyword>
<gene>
    <name evidence="2" type="ORF">B9Q02_06360</name>
</gene>
<dbReference type="EMBL" id="NEXD01000032">
    <property type="protein sequence ID" value="PSN85410.1"/>
    <property type="molecule type" value="Genomic_DNA"/>
</dbReference>
<reference evidence="2 3" key="1">
    <citation type="submission" date="2017-04" db="EMBL/GenBank/DDBJ databases">
        <title>Novel microbial lineages endemic to geothermal iron-oxide mats fill important gaps in the evolutionary history of Archaea.</title>
        <authorList>
            <person name="Jay Z.J."/>
            <person name="Beam J.P."/>
            <person name="Dlakic M."/>
            <person name="Rusch D.B."/>
            <person name="Kozubal M.A."/>
            <person name="Inskeep W.P."/>
        </authorList>
    </citation>
    <scope>NUCLEOTIDE SEQUENCE [LARGE SCALE GENOMIC DNA]</scope>
    <source>
        <strain evidence="2">BE_D</strain>
    </source>
</reference>
<feature type="transmembrane region" description="Helical" evidence="1">
    <location>
        <begin position="15"/>
        <end position="34"/>
    </location>
</feature>
<sequence>MAFATLKRFKHTNMALFQTGFGFMMTVIPSLSCHRVSKPLFRKRLAFKVPLSENHLELQIKHFEFIRV</sequence>
<feature type="non-terminal residue" evidence="2">
    <location>
        <position position="68"/>
    </location>
</feature>
<keyword evidence="1" id="KW-0472">Membrane</keyword>
<comment type="caution">
    <text evidence="2">The sequence shown here is derived from an EMBL/GenBank/DDBJ whole genome shotgun (WGS) entry which is preliminary data.</text>
</comment>
<evidence type="ECO:0000313" key="2">
    <source>
        <dbReference type="EMBL" id="PSN85410.1"/>
    </source>
</evidence>
<protein>
    <submittedName>
        <fullName evidence="2">Uncharacterized protein</fullName>
    </submittedName>
</protein>
<organism evidence="2 3">
    <name type="scientific">Candidatus Marsarchaeota G1 archaeon BE_D</name>
    <dbReference type="NCBI Taxonomy" id="1978156"/>
    <lineage>
        <taxon>Archaea</taxon>
        <taxon>Candidatus Marsarchaeota</taxon>
        <taxon>Candidatus Marsarchaeota group 1</taxon>
    </lineage>
</organism>
<dbReference type="AlphaFoldDB" id="A0A2R6AG87"/>